<dbReference type="InterPro" id="IPR019861">
    <property type="entry name" value="PorP/SprF_Bacteroidetes"/>
</dbReference>
<gene>
    <name evidence="3" type="ordered locus">Celal_1479</name>
</gene>
<dbReference type="STRING" id="688270.Celal_1479"/>
<feature type="signal peptide" evidence="2">
    <location>
        <begin position="1"/>
        <end position="21"/>
    </location>
</feature>
<dbReference type="AlphaFoldDB" id="E6XA92"/>
<feature type="region of interest" description="Disordered" evidence="1">
    <location>
        <begin position="420"/>
        <end position="548"/>
    </location>
</feature>
<dbReference type="eggNOG" id="COG0823">
    <property type="taxonomic scope" value="Bacteria"/>
</dbReference>
<reference evidence="3 4" key="1">
    <citation type="journal article" date="2010" name="Stand. Genomic Sci.">
        <title>Complete genome sequence of Cellulophaga algicola type strain (IC166).</title>
        <authorList>
            <person name="Abt B."/>
            <person name="Lu M."/>
            <person name="Misra M."/>
            <person name="Han C."/>
            <person name="Nolan M."/>
            <person name="Lucas S."/>
            <person name="Hammon N."/>
            <person name="Deshpande S."/>
            <person name="Cheng J.F."/>
            <person name="Tapia R."/>
            <person name="Goodwin L."/>
            <person name="Pitluck S."/>
            <person name="Liolios K."/>
            <person name="Pagani I."/>
            <person name="Ivanova N."/>
            <person name="Mavromatis K."/>
            <person name="Ovchinikova G."/>
            <person name="Pati A."/>
            <person name="Chen A."/>
            <person name="Palaniappan K."/>
            <person name="Land M."/>
            <person name="Hauser L."/>
            <person name="Chang Y.J."/>
            <person name="Jeffries C.D."/>
            <person name="Detter J.C."/>
            <person name="Brambilla E."/>
            <person name="Rohde M."/>
            <person name="Tindall B.J."/>
            <person name="Goker M."/>
            <person name="Woyke T."/>
            <person name="Bristow J."/>
            <person name="Eisen J.A."/>
            <person name="Markowitz V."/>
            <person name="Hugenholtz P."/>
            <person name="Kyrpides N.C."/>
            <person name="Klenk H.P."/>
            <person name="Lapidus A."/>
        </authorList>
    </citation>
    <scope>NUCLEOTIDE SEQUENCE [LARGE SCALE GENOMIC DNA]</scope>
    <source>
        <strain evidence="4">DSM 14237 / IC166 / ACAM 630</strain>
    </source>
</reference>
<feature type="compositionally biased region" description="Low complexity" evidence="1">
    <location>
        <begin position="469"/>
        <end position="527"/>
    </location>
</feature>
<accession>E6XA92</accession>
<dbReference type="Pfam" id="PF11751">
    <property type="entry name" value="PorP_SprF"/>
    <property type="match status" value="1"/>
</dbReference>
<keyword evidence="4" id="KW-1185">Reference proteome</keyword>
<evidence type="ECO:0000256" key="1">
    <source>
        <dbReference type="SAM" id="MobiDB-lite"/>
    </source>
</evidence>
<sequence>MLKKYIIYLFLFITALTKVSAQDENPYITYDVPSQNLLKFNRFLLNPTFSTVREDKSYINLLHRNQSATFNDNNQTYFLSYSGRMSDRTGLGLSLYSQQSGAISNYGILANYAYGIKLSDKSNFTFGANFSYYRSGYDSSRGNTVDPDDPLLSGLQNSNLISFQPGFNLSYGRFDFGVFAENLFDYNIKTNESVTEFGDKTYSGHLQYTYPFDSGDGVLEGARLMPLLRVKKGGEKYEVAGKDFILGGSLILDLPKLGWAQAGYDSYYGAAAGIGFNLNKRISIGYTMEKGLSNTFNDFGLTHEISFAYSITPNLTEDRVLLEDSDELVDVDDLTKDTEALTSRDEEIEKLKAALSENNEIVAELMFRQDSIEGSRNSDLERRFDLVMRMVRKETNGENPALEEKAKQLYLLNNLKDRDATQVASNNTDTETDPTLRTDGTEKYNNPNGILNPSQGKDADALVQNIKNSTDTNNPGSTTGTTETTEATGTSTTTRANGSNTATAPSATNTTGTTKGTIKTPKQTQTTDAIAKTDYIKTPKTSTAPSEQTKDAFTEIAKKNNIKSRKFRNLEGVNDGFYVVANVYKSEHYMNKFIEDLKAKGINADYFENKKNGLKYVYLIHEDSWDNALSSYRYEKEANYKGDLWIMNVDNTNYTDTAYATNSTRLKEKSAKYNAVNLRKNVIEKDNVAATGSPSYKNFNLNGVDGGYYIIANVFASPKNANNFVKLLNSKGLNASYFINPENNYRYVYLKKHGSWNNALMSYYSKINNAYDQKMWIMKVSAGLLT</sequence>
<dbReference type="NCBIfam" id="TIGR03519">
    <property type="entry name" value="T9SS_PorP_fam"/>
    <property type="match status" value="1"/>
</dbReference>
<proteinExistence type="predicted"/>
<feature type="chain" id="PRO_5003212926" evidence="2">
    <location>
        <begin position="22"/>
        <end position="786"/>
    </location>
</feature>
<dbReference type="OrthoDB" id="1393025at2"/>
<dbReference type="RefSeq" id="WP_013550272.1">
    <property type="nucleotide sequence ID" value="NC_014934.1"/>
</dbReference>
<feature type="compositionally biased region" description="Polar residues" evidence="1">
    <location>
        <begin position="443"/>
        <end position="455"/>
    </location>
</feature>
<organism evidence="3 4">
    <name type="scientific">Cellulophaga algicola (strain DSM 14237 / IC166 / ACAM 630)</name>
    <dbReference type="NCBI Taxonomy" id="688270"/>
    <lineage>
        <taxon>Bacteria</taxon>
        <taxon>Pseudomonadati</taxon>
        <taxon>Bacteroidota</taxon>
        <taxon>Flavobacteriia</taxon>
        <taxon>Flavobacteriales</taxon>
        <taxon>Flavobacteriaceae</taxon>
        <taxon>Cellulophaga</taxon>
    </lineage>
</organism>
<dbReference type="eggNOG" id="COG3109">
    <property type="taxonomic scope" value="Bacteria"/>
</dbReference>
<name>E6XA92_CELAD</name>
<dbReference type="Proteomes" id="UP000008634">
    <property type="component" value="Chromosome"/>
</dbReference>
<evidence type="ECO:0000313" key="4">
    <source>
        <dbReference type="Proteomes" id="UP000008634"/>
    </source>
</evidence>
<dbReference type="HOGENOM" id="CLU_024123_0_0_10"/>
<protein>
    <submittedName>
        <fullName evidence="3">Membrane protein</fullName>
    </submittedName>
</protein>
<dbReference type="KEGG" id="cao:Celal_1479"/>
<evidence type="ECO:0000313" key="3">
    <source>
        <dbReference type="EMBL" id="ADV48791.1"/>
    </source>
</evidence>
<feature type="compositionally biased region" description="Polar residues" evidence="1">
    <location>
        <begin position="422"/>
        <end position="433"/>
    </location>
</feature>
<dbReference type="EMBL" id="CP002453">
    <property type="protein sequence ID" value="ADV48791.1"/>
    <property type="molecule type" value="Genomic_DNA"/>
</dbReference>
<keyword evidence="2" id="KW-0732">Signal</keyword>
<evidence type="ECO:0000256" key="2">
    <source>
        <dbReference type="SAM" id="SignalP"/>
    </source>
</evidence>